<keyword evidence="2" id="KW-1185">Reference proteome</keyword>
<dbReference type="Proteomes" id="UP000822688">
    <property type="component" value="Chromosome 1"/>
</dbReference>
<accession>A0A8T0J5Y3</accession>
<sequence>MLVINVLERFQCLLGKAETRMFLALSSACWLHDYGLNISRVCSQIRTHQYFMLPSCFLDCFFVASVCITVVHFHNTITSLVTDSFLWFSTMPRYKFLRCRNPA</sequence>
<gene>
    <name evidence="1" type="ORF">KC19_1G098000</name>
</gene>
<reference evidence="1" key="1">
    <citation type="submission" date="2020-06" db="EMBL/GenBank/DDBJ databases">
        <title>WGS assembly of Ceratodon purpureus strain R40.</title>
        <authorList>
            <person name="Carey S.B."/>
            <person name="Jenkins J."/>
            <person name="Shu S."/>
            <person name="Lovell J.T."/>
            <person name="Sreedasyam A."/>
            <person name="Maumus F."/>
            <person name="Tiley G.P."/>
            <person name="Fernandez-Pozo N."/>
            <person name="Barry K."/>
            <person name="Chen C."/>
            <person name="Wang M."/>
            <person name="Lipzen A."/>
            <person name="Daum C."/>
            <person name="Saski C.A."/>
            <person name="Payton A.C."/>
            <person name="Mcbreen J.C."/>
            <person name="Conrad R.E."/>
            <person name="Kollar L.M."/>
            <person name="Olsson S."/>
            <person name="Huttunen S."/>
            <person name="Landis J.B."/>
            <person name="Wickett N.J."/>
            <person name="Johnson M.G."/>
            <person name="Rensing S.A."/>
            <person name="Grimwood J."/>
            <person name="Schmutz J."/>
            <person name="Mcdaniel S.F."/>
        </authorList>
    </citation>
    <scope>NUCLEOTIDE SEQUENCE</scope>
    <source>
        <strain evidence="1">R40</strain>
    </source>
</reference>
<comment type="caution">
    <text evidence="1">The sequence shown here is derived from an EMBL/GenBank/DDBJ whole genome shotgun (WGS) entry which is preliminary data.</text>
</comment>
<dbReference type="EMBL" id="CM026421">
    <property type="protein sequence ID" value="KAG0590419.1"/>
    <property type="molecule type" value="Genomic_DNA"/>
</dbReference>
<protein>
    <submittedName>
        <fullName evidence="1">Uncharacterized protein</fullName>
    </submittedName>
</protein>
<name>A0A8T0J5Y3_CERPU</name>
<dbReference type="AlphaFoldDB" id="A0A8T0J5Y3"/>
<proteinExistence type="predicted"/>
<evidence type="ECO:0000313" key="1">
    <source>
        <dbReference type="EMBL" id="KAG0590419.1"/>
    </source>
</evidence>
<organism evidence="1 2">
    <name type="scientific">Ceratodon purpureus</name>
    <name type="common">Fire moss</name>
    <name type="synonym">Dicranum purpureum</name>
    <dbReference type="NCBI Taxonomy" id="3225"/>
    <lineage>
        <taxon>Eukaryota</taxon>
        <taxon>Viridiplantae</taxon>
        <taxon>Streptophyta</taxon>
        <taxon>Embryophyta</taxon>
        <taxon>Bryophyta</taxon>
        <taxon>Bryophytina</taxon>
        <taxon>Bryopsida</taxon>
        <taxon>Dicranidae</taxon>
        <taxon>Pseudoditrichales</taxon>
        <taxon>Ditrichaceae</taxon>
        <taxon>Ceratodon</taxon>
    </lineage>
</organism>
<evidence type="ECO:0000313" key="2">
    <source>
        <dbReference type="Proteomes" id="UP000822688"/>
    </source>
</evidence>